<name>A0AAW1V0X6_9CUCU</name>
<dbReference type="Proteomes" id="UP001431783">
    <property type="component" value="Unassembled WGS sequence"/>
</dbReference>
<proteinExistence type="predicted"/>
<feature type="compositionally biased region" description="Basic and acidic residues" evidence="1">
    <location>
        <begin position="64"/>
        <end position="74"/>
    </location>
</feature>
<evidence type="ECO:0000256" key="1">
    <source>
        <dbReference type="SAM" id="MobiDB-lite"/>
    </source>
</evidence>
<protein>
    <submittedName>
        <fullName evidence="2">Uncharacterized protein</fullName>
    </submittedName>
</protein>
<keyword evidence="3" id="KW-1185">Reference proteome</keyword>
<accession>A0AAW1V0X6</accession>
<dbReference type="EMBL" id="JARQZJ010000104">
    <property type="protein sequence ID" value="KAK9887008.1"/>
    <property type="molecule type" value="Genomic_DNA"/>
</dbReference>
<reference evidence="2 3" key="1">
    <citation type="submission" date="2023-03" db="EMBL/GenBank/DDBJ databases">
        <title>Genome insight into feeding habits of ladybird beetles.</title>
        <authorList>
            <person name="Li H.-S."/>
            <person name="Huang Y.-H."/>
            <person name="Pang H."/>
        </authorList>
    </citation>
    <scope>NUCLEOTIDE SEQUENCE [LARGE SCALE GENOMIC DNA]</scope>
    <source>
        <strain evidence="2">SYSU_2023b</strain>
        <tissue evidence="2">Whole body</tissue>
    </source>
</reference>
<evidence type="ECO:0000313" key="3">
    <source>
        <dbReference type="Proteomes" id="UP001431783"/>
    </source>
</evidence>
<organism evidence="2 3">
    <name type="scientific">Henosepilachna vigintioctopunctata</name>
    <dbReference type="NCBI Taxonomy" id="420089"/>
    <lineage>
        <taxon>Eukaryota</taxon>
        <taxon>Metazoa</taxon>
        <taxon>Ecdysozoa</taxon>
        <taxon>Arthropoda</taxon>
        <taxon>Hexapoda</taxon>
        <taxon>Insecta</taxon>
        <taxon>Pterygota</taxon>
        <taxon>Neoptera</taxon>
        <taxon>Endopterygota</taxon>
        <taxon>Coleoptera</taxon>
        <taxon>Polyphaga</taxon>
        <taxon>Cucujiformia</taxon>
        <taxon>Coccinelloidea</taxon>
        <taxon>Coccinellidae</taxon>
        <taxon>Epilachninae</taxon>
        <taxon>Epilachnini</taxon>
        <taxon>Henosepilachna</taxon>
    </lineage>
</organism>
<dbReference type="AlphaFoldDB" id="A0AAW1V0X6"/>
<sequence>MCAKNIAVKEKRAPLPDFNRFKLRRARSQRDKIRTVAYYNLRKAVSRDGTLYGKKKMAQGGDIPKPKEGAEKTTIKAPKPKK</sequence>
<gene>
    <name evidence="2" type="ORF">WA026_019932</name>
</gene>
<feature type="region of interest" description="Disordered" evidence="1">
    <location>
        <begin position="52"/>
        <end position="82"/>
    </location>
</feature>
<evidence type="ECO:0000313" key="2">
    <source>
        <dbReference type="EMBL" id="KAK9887008.1"/>
    </source>
</evidence>
<dbReference type="Gene3D" id="6.10.250.2270">
    <property type="match status" value="1"/>
</dbReference>
<comment type="caution">
    <text evidence="2">The sequence shown here is derived from an EMBL/GenBank/DDBJ whole genome shotgun (WGS) entry which is preliminary data.</text>
</comment>